<evidence type="ECO:0000256" key="5">
    <source>
        <dbReference type="RuleBase" id="RU004296"/>
    </source>
</evidence>
<dbReference type="GO" id="GO:0008236">
    <property type="term" value="F:serine-type peptidase activity"/>
    <property type="evidence" value="ECO:0007669"/>
    <property type="project" value="UniProtKB-KW"/>
</dbReference>
<evidence type="ECO:0000313" key="7">
    <source>
        <dbReference type="Proteomes" id="UP000249688"/>
    </source>
</evidence>
<name>A0A2W7IG73_9PROT</name>
<gene>
    <name evidence="6" type="ORF">C8P66_11237</name>
</gene>
<dbReference type="InterPro" id="IPR009003">
    <property type="entry name" value="Peptidase_S1_PA"/>
</dbReference>
<protein>
    <recommendedName>
        <fullName evidence="5">Serine protease</fullName>
        <ecNumber evidence="5">3.4.21.-</ecNumber>
    </recommendedName>
</protein>
<keyword evidence="5" id="KW-0732">Signal</keyword>
<comment type="similarity">
    <text evidence="5">Belongs to the peptidase S1B family.</text>
</comment>
<dbReference type="InterPro" id="IPR008256">
    <property type="entry name" value="Peptidase_S1B"/>
</dbReference>
<dbReference type="Proteomes" id="UP000249688">
    <property type="component" value="Unassembled WGS sequence"/>
</dbReference>
<dbReference type="EC" id="3.4.21.-" evidence="5"/>
<dbReference type="EMBL" id="QKYU01000012">
    <property type="protein sequence ID" value="PZW45022.1"/>
    <property type="molecule type" value="Genomic_DNA"/>
</dbReference>
<dbReference type="SUPFAM" id="SSF50494">
    <property type="entry name" value="Trypsin-like serine proteases"/>
    <property type="match status" value="1"/>
</dbReference>
<dbReference type="Gene3D" id="2.40.10.120">
    <property type="match status" value="1"/>
</dbReference>
<feature type="signal peptide" evidence="5">
    <location>
        <begin position="1"/>
        <end position="19"/>
    </location>
</feature>
<feature type="chain" id="PRO_5015797314" description="Serine protease" evidence="5">
    <location>
        <begin position="20"/>
        <end position="336"/>
    </location>
</feature>
<keyword evidence="4 5" id="KW-0720">Serine protease</keyword>
<accession>A0A2W7IG73</accession>
<comment type="subcellular location">
    <subcellularLocation>
        <location evidence="1">Secreted</location>
    </subcellularLocation>
</comment>
<dbReference type="OrthoDB" id="112232at2"/>
<evidence type="ECO:0000256" key="3">
    <source>
        <dbReference type="ARBA" id="ARBA00022801"/>
    </source>
</evidence>
<proteinExistence type="inferred from homology"/>
<dbReference type="GO" id="GO:0005576">
    <property type="term" value="C:extracellular region"/>
    <property type="evidence" value="ECO:0007669"/>
    <property type="project" value="UniProtKB-SubCell"/>
</dbReference>
<evidence type="ECO:0000256" key="4">
    <source>
        <dbReference type="ARBA" id="ARBA00022825"/>
    </source>
</evidence>
<dbReference type="PRINTS" id="PR00839">
    <property type="entry name" value="V8PROTEASE"/>
</dbReference>
<evidence type="ECO:0000313" key="6">
    <source>
        <dbReference type="EMBL" id="PZW45022.1"/>
    </source>
</evidence>
<dbReference type="Pfam" id="PF13365">
    <property type="entry name" value="Trypsin_2"/>
    <property type="match status" value="1"/>
</dbReference>
<comment type="caution">
    <text evidence="6">The sequence shown here is derived from an EMBL/GenBank/DDBJ whole genome shotgun (WGS) entry which is preliminary data.</text>
</comment>
<organism evidence="6 7">
    <name type="scientific">Humitalea rosea</name>
    <dbReference type="NCBI Taxonomy" id="990373"/>
    <lineage>
        <taxon>Bacteria</taxon>
        <taxon>Pseudomonadati</taxon>
        <taxon>Pseudomonadota</taxon>
        <taxon>Alphaproteobacteria</taxon>
        <taxon>Acetobacterales</taxon>
        <taxon>Roseomonadaceae</taxon>
        <taxon>Humitalea</taxon>
    </lineage>
</organism>
<dbReference type="PANTHER" id="PTHR43019:SF23">
    <property type="entry name" value="PROTEASE DO-LIKE 5, CHLOROPLASTIC"/>
    <property type="match status" value="1"/>
</dbReference>
<dbReference type="AlphaFoldDB" id="A0A2W7IG73"/>
<dbReference type="PANTHER" id="PTHR43019">
    <property type="entry name" value="SERINE ENDOPROTEASE DEGS"/>
    <property type="match status" value="1"/>
</dbReference>
<evidence type="ECO:0000256" key="2">
    <source>
        <dbReference type="ARBA" id="ARBA00022670"/>
    </source>
</evidence>
<dbReference type="RefSeq" id="WP_111398447.1">
    <property type="nucleotide sequence ID" value="NZ_QKYU01000012.1"/>
</dbReference>
<keyword evidence="7" id="KW-1185">Reference proteome</keyword>
<dbReference type="GO" id="GO:0006508">
    <property type="term" value="P:proteolysis"/>
    <property type="evidence" value="ECO:0007669"/>
    <property type="project" value="UniProtKB-KW"/>
</dbReference>
<evidence type="ECO:0000256" key="1">
    <source>
        <dbReference type="ARBA" id="ARBA00004613"/>
    </source>
</evidence>
<sequence>MRALLLCLALLLPAGPLGAQTAEPFRILNRTGQPATALYAVRAGRTDWGGNLLTHGPLPDGGGFRLRPNADAGCRFDLRLVLADGKEALVRGQEVCVERQIILDAAAARAIRSGAAANPQAPNRQARASTGTGFTVALDAILTNHHVVETCNRILVRTPDGRFLGATPPARVDRRLDLALLTVPGLDLPPLAFRSTPAIRRGEGVVAYGFPLSGLLSSDAKLTRGEVNGLNGLRDDATQMQISAEVQPGNSGGPLLDMQGHVVGVVVAKLNAQAVARQTGDIAQNVNFAIKGSEALGFLRTLNVAPVLAESRGAERSTPDIGDIAQGSTVFVRCER</sequence>
<reference evidence="6 7" key="1">
    <citation type="submission" date="2018-06" db="EMBL/GenBank/DDBJ databases">
        <title>Genomic Encyclopedia of Archaeal and Bacterial Type Strains, Phase II (KMG-II): from individual species to whole genera.</title>
        <authorList>
            <person name="Goeker M."/>
        </authorList>
    </citation>
    <scope>NUCLEOTIDE SEQUENCE [LARGE SCALE GENOMIC DNA]</scope>
    <source>
        <strain evidence="6 7">DSM 24525</strain>
    </source>
</reference>
<keyword evidence="3 5" id="KW-0378">Hydrolase</keyword>
<keyword evidence="2 5" id="KW-0645">Protease</keyword>